<keyword evidence="2" id="KW-1185">Reference proteome</keyword>
<protein>
    <submittedName>
        <fullName evidence="1">Uncharacterized protein</fullName>
    </submittedName>
</protein>
<sequence length="85" mass="9796">MDIRVDESQEGVSGLDLWIVDFMDVQPLHPYAKFTFQWTDNGPQIICFIVLVSNAGDHDVVLSHDIENYNNTEKGNERKRKKTLC</sequence>
<dbReference type="EMBL" id="REGN01012168">
    <property type="protein sequence ID" value="RMZ96463.1"/>
    <property type="molecule type" value="Genomic_DNA"/>
</dbReference>
<evidence type="ECO:0000313" key="2">
    <source>
        <dbReference type="Proteomes" id="UP000276133"/>
    </source>
</evidence>
<dbReference type="Proteomes" id="UP000276133">
    <property type="component" value="Unassembled WGS sequence"/>
</dbReference>
<name>A0A3M7PBR6_BRAPC</name>
<dbReference type="AlphaFoldDB" id="A0A3M7PBR6"/>
<comment type="caution">
    <text evidence="1">The sequence shown here is derived from an EMBL/GenBank/DDBJ whole genome shotgun (WGS) entry which is preliminary data.</text>
</comment>
<evidence type="ECO:0000313" key="1">
    <source>
        <dbReference type="EMBL" id="RMZ96463.1"/>
    </source>
</evidence>
<accession>A0A3M7PBR6</accession>
<proteinExistence type="predicted"/>
<gene>
    <name evidence="1" type="ORF">BpHYR1_051951</name>
</gene>
<organism evidence="1 2">
    <name type="scientific">Brachionus plicatilis</name>
    <name type="common">Marine rotifer</name>
    <name type="synonym">Brachionus muelleri</name>
    <dbReference type="NCBI Taxonomy" id="10195"/>
    <lineage>
        <taxon>Eukaryota</taxon>
        <taxon>Metazoa</taxon>
        <taxon>Spiralia</taxon>
        <taxon>Gnathifera</taxon>
        <taxon>Rotifera</taxon>
        <taxon>Eurotatoria</taxon>
        <taxon>Monogononta</taxon>
        <taxon>Pseudotrocha</taxon>
        <taxon>Ploima</taxon>
        <taxon>Brachionidae</taxon>
        <taxon>Brachionus</taxon>
    </lineage>
</organism>
<reference evidence="1 2" key="1">
    <citation type="journal article" date="2018" name="Sci. Rep.">
        <title>Genomic signatures of local adaptation to the degree of environmental predictability in rotifers.</title>
        <authorList>
            <person name="Franch-Gras L."/>
            <person name="Hahn C."/>
            <person name="Garcia-Roger E.M."/>
            <person name="Carmona M.J."/>
            <person name="Serra M."/>
            <person name="Gomez A."/>
        </authorList>
    </citation>
    <scope>NUCLEOTIDE SEQUENCE [LARGE SCALE GENOMIC DNA]</scope>
    <source>
        <strain evidence="1">HYR1</strain>
    </source>
</reference>